<feature type="compositionally biased region" description="Acidic residues" evidence="1">
    <location>
        <begin position="123"/>
        <end position="132"/>
    </location>
</feature>
<dbReference type="Pfam" id="PF11325">
    <property type="entry name" value="DUF3127"/>
    <property type="match status" value="1"/>
</dbReference>
<gene>
    <name evidence="2" type="ORF">EQP59_01925</name>
</gene>
<dbReference type="OrthoDB" id="598142at2"/>
<name>A0A410JPZ9_ORNRH</name>
<organism evidence="2 3">
    <name type="scientific">Ornithobacterium rhinotracheale</name>
    <dbReference type="NCBI Taxonomy" id="28251"/>
    <lineage>
        <taxon>Bacteria</taxon>
        <taxon>Pseudomonadati</taxon>
        <taxon>Bacteroidota</taxon>
        <taxon>Flavobacteriia</taxon>
        <taxon>Flavobacteriales</taxon>
        <taxon>Weeksellaceae</taxon>
        <taxon>Ornithobacterium</taxon>
    </lineage>
</organism>
<proteinExistence type="predicted"/>
<dbReference type="AlphaFoldDB" id="A0A410JPZ9"/>
<sequence>MEVVGKVKKILEPQTFNSGFTKQEVVILTQEQYPQTLAIEFLQDKVSLLTNIKEGDDVKISINLRGREWVNPEGVTKYFNSITGWRIEPLVPATQAAAVATSAVEPTPPSADSFNQNFNDLNAGDDVDDLPF</sequence>
<evidence type="ECO:0000313" key="2">
    <source>
        <dbReference type="EMBL" id="QAR30202.1"/>
    </source>
</evidence>
<evidence type="ECO:0000313" key="3">
    <source>
        <dbReference type="Proteomes" id="UP000287701"/>
    </source>
</evidence>
<accession>A0A410JPZ9</accession>
<protein>
    <submittedName>
        <fullName evidence="2">DUF3127 domain-containing protein</fullName>
    </submittedName>
</protein>
<dbReference type="RefSeq" id="WP_128500705.1">
    <property type="nucleotide sequence ID" value="NZ_CP035107.1"/>
</dbReference>
<dbReference type="SUPFAM" id="SSF50249">
    <property type="entry name" value="Nucleic acid-binding proteins"/>
    <property type="match status" value="1"/>
</dbReference>
<dbReference type="InterPro" id="IPR012340">
    <property type="entry name" value="NA-bd_OB-fold"/>
</dbReference>
<dbReference type="InterPro" id="IPR021474">
    <property type="entry name" value="DUF3127"/>
</dbReference>
<dbReference type="EMBL" id="CP035107">
    <property type="protein sequence ID" value="QAR30202.1"/>
    <property type="molecule type" value="Genomic_DNA"/>
</dbReference>
<dbReference type="Proteomes" id="UP000287701">
    <property type="component" value="Chromosome"/>
</dbReference>
<feature type="region of interest" description="Disordered" evidence="1">
    <location>
        <begin position="101"/>
        <end position="132"/>
    </location>
</feature>
<reference evidence="2 3" key="1">
    <citation type="submission" date="2019-01" db="EMBL/GenBank/DDBJ databases">
        <title>Whole Genome of Ornithobacterium rhinotracheale FARPER-174b.</title>
        <authorList>
            <person name="Tataje-Lavanda L.A."/>
            <person name="Montalvan A."/>
            <person name="Montesinos R."/>
            <person name="Zimic M."/>
            <person name="Fernandez-Sanchez M."/>
            <person name="Fernandez-Diaz M."/>
        </authorList>
    </citation>
    <scope>NUCLEOTIDE SEQUENCE [LARGE SCALE GENOMIC DNA]</scope>
    <source>
        <strain evidence="2 3">FARPER-174b</strain>
    </source>
</reference>
<feature type="compositionally biased region" description="Polar residues" evidence="1">
    <location>
        <begin position="110"/>
        <end position="120"/>
    </location>
</feature>
<evidence type="ECO:0000256" key="1">
    <source>
        <dbReference type="SAM" id="MobiDB-lite"/>
    </source>
</evidence>